<dbReference type="Pfam" id="PF11617">
    <property type="entry name" value="Cu-binding_MopE"/>
    <property type="match status" value="1"/>
</dbReference>
<dbReference type="Pfam" id="PF18962">
    <property type="entry name" value="Por_Secre_tail"/>
    <property type="match status" value="1"/>
</dbReference>
<comment type="caution">
    <text evidence="4">The sequence shown here is derived from an EMBL/GenBank/DDBJ whole genome shotgun (WGS) entry which is preliminary data.</text>
</comment>
<keyword evidence="5" id="KW-1185">Reference proteome</keyword>
<keyword evidence="1" id="KW-0732">Signal</keyword>
<evidence type="ECO:0000256" key="1">
    <source>
        <dbReference type="ARBA" id="ARBA00022729"/>
    </source>
</evidence>
<feature type="non-terminal residue" evidence="4">
    <location>
        <position position="1"/>
    </location>
</feature>
<feature type="region of interest" description="Disordered" evidence="2">
    <location>
        <begin position="1"/>
        <end position="20"/>
    </location>
</feature>
<dbReference type="RefSeq" id="WP_382302488.1">
    <property type="nucleotide sequence ID" value="NZ_JBHTLJ010000004.1"/>
</dbReference>
<feature type="domain" description="Secretion system C-terminal sorting" evidence="3">
    <location>
        <begin position="70"/>
        <end position="144"/>
    </location>
</feature>
<evidence type="ECO:0000313" key="4">
    <source>
        <dbReference type="EMBL" id="MFD1163278.1"/>
    </source>
</evidence>
<evidence type="ECO:0000313" key="5">
    <source>
        <dbReference type="Proteomes" id="UP001597163"/>
    </source>
</evidence>
<evidence type="ECO:0000256" key="2">
    <source>
        <dbReference type="SAM" id="MobiDB-lite"/>
    </source>
</evidence>
<dbReference type="InterPro" id="IPR021655">
    <property type="entry name" value="Put_metal-bd"/>
</dbReference>
<gene>
    <name evidence="4" type="ORF">ACFQ2E_12660</name>
</gene>
<sequence>ITATQCTSPGAGYSTDAPTVDDCDDNDANINPGAAEISGNGIDDDCNAGTPDGTLSIDDDFNMNNVLITPNPFNRNISIKLPLSYNNSEFTIKIYDLNGRLVLDKQYSSISGTINISSLNKLEQAPYLLKVINNKSGASIMKRLIKY</sequence>
<protein>
    <submittedName>
        <fullName evidence="4">T9SS type A sorting domain-containing protein</fullName>
    </submittedName>
</protein>
<name>A0ABW3RE55_9FLAO</name>
<evidence type="ECO:0000259" key="3">
    <source>
        <dbReference type="Pfam" id="PF18962"/>
    </source>
</evidence>
<dbReference type="NCBIfam" id="TIGR04183">
    <property type="entry name" value="Por_Secre_tail"/>
    <property type="match status" value="1"/>
</dbReference>
<accession>A0ABW3RE55</accession>
<dbReference type="InterPro" id="IPR026444">
    <property type="entry name" value="Secre_tail"/>
</dbReference>
<dbReference type="EMBL" id="JBHTLJ010000004">
    <property type="protein sequence ID" value="MFD1163278.1"/>
    <property type="molecule type" value="Genomic_DNA"/>
</dbReference>
<organism evidence="4 5">
    <name type="scientific">Hwangdonia seohaensis</name>
    <dbReference type="NCBI Taxonomy" id="1240727"/>
    <lineage>
        <taxon>Bacteria</taxon>
        <taxon>Pseudomonadati</taxon>
        <taxon>Bacteroidota</taxon>
        <taxon>Flavobacteriia</taxon>
        <taxon>Flavobacteriales</taxon>
        <taxon>Flavobacteriaceae</taxon>
        <taxon>Hwangdonia</taxon>
    </lineage>
</organism>
<proteinExistence type="predicted"/>
<dbReference type="Proteomes" id="UP001597163">
    <property type="component" value="Unassembled WGS sequence"/>
</dbReference>
<reference evidence="5" key="1">
    <citation type="journal article" date="2019" name="Int. J. Syst. Evol. Microbiol.">
        <title>The Global Catalogue of Microorganisms (GCM) 10K type strain sequencing project: providing services to taxonomists for standard genome sequencing and annotation.</title>
        <authorList>
            <consortium name="The Broad Institute Genomics Platform"/>
            <consortium name="The Broad Institute Genome Sequencing Center for Infectious Disease"/>
            <person name="Wu L."/>
            <person name="Ma J."/>
        </authorList>
    </citation>
    <scope>NUCLEOTIDE SEQUENCE [LARGE SCALE GENOMIC DNA]</scope>
    <source>
        <strain evidence="5">CCUG 63246</strain>
    </source>
</reference>